<dbReference type="EC" id="2.3.2.27" evidence="2"/>
<protein>
    <recommendedName>
        <fullName evidence="2">RING-type E3 ubiquitin transferase</fullName>
        <ecNumber evidence="2">2.3.2.27</ecNumber>
    </recommendedName>
</protein>
<evidence type="ECO:0000313" key="11">
    <source>
        <dbReference type="Proteomes" id="UP001515500"/>
    </source>
</evidence>
<dbReference type="InterPro" id="IPR001841">
    <property type="entry name" value="Znf_RING"/>
</dbReference>
<keyword evidence="11" id="KW-1185">Reference proteome</keyword>
<sequence length="545" mass="61026">MLSTRLFEKGADFIVGSEGYSVMGHQNWFYNQQMREMDHDLLWNHHASKRMWFENRSIVPPAENVAVRAQNMMGYVNVPASRYGPASSSSSSEIPSHRPADPEISHGFGLHTSSFGNSSRFPLNYAHVLPQHQPSFHRQHTVGDTNGRNDAQMDNRRVSYKRKSPAVSLISDQGSNNRYYCDGNTSLPISSDYSWPKNNSHSQYGPWGPIHRVPGHMGCNNVNAGEVFQRNVRSRYSHNSMLESNPAGGHLANSLPQHFLPVANVFGQPNYPPPPHRGARCICHEINHSAGRNSASANGFASSDGRLYASSASFRNATTPFPMHHASAQTVSAGHNVFGQNTTGYNAMPGYRPTGFAATLEDNMRSGADAPYRHSSSSTTSGHRNERDRRARSSIWRYNPYSCEESTDRLRQWQSESIVIDQPTFYEPRNVFDEHWDMRLDIDSMSYEELLALEDRIGNVSTGLSENTISSCLAETKYLSKQVTVGDDAEVKCAICLAEYEEGEHLGMLKCSHDFHFHCIKQWLVMKNVCPICKAPALADTCKEK</sequence>
<feature type="compositionally biased region" description="Basic and acidic residues" evidence="9">
    <location>
        <begin position="95"/>
        <end position="104"/>
    </location>
</feature>
<evidence type="ECO:0000259" key="10">
    <source>
        <dbReference type="PROSITE" id="PS50089"/>
    </source>
</evidence>
<evidence type="ECO:0000256" key="6">
    <source>
        <dbReference type="ARBA" id="ARBA00022786"/>
    </source>
</evidence>
<keyword evidence="7" id="KW-0862">Zinc</keyword>
<keyword evidence="6" id="KW-0833">Ubl conjugation pathway</keyword>
<organism evidence="11 12">
    <name type="scientific">Dioscorea cayennensis subsp. rotundata</name>
    <name type="common">White Guinea yam</name>
    <name type="synonym">Dioscorea rotundata</name>
    <dbReference type="NCBI Taxonomy" id="55577"/>
    <lineage>
        <taxon>Eukaryota</taxon>
        <taxon>Viridiplantae</taxon>
        <taxon>Streptophyta</taxon>
        <taxon>Embryophyta</taxon>
        <taxon>Tracheophyta</taxon>
        <taxon>Spermatophyta</taxon>
        <taxon>Magnoliopsida</taxon>
        <taxon>Liliopsida</taxon>
        <taxon>Dioscoreales</taxon>
        <taxon>Dioscoreaceae</taxon>
        <taxon>Dioscorea</taxon>
    </lineage>
</organism>
<gene>
    <name evidence="12" type="primary">LOC120282024</name>
</gene>
<dbReference type="InterPro" id="IPR045191">
    <property type="entry name" value="MBR1/2-like"/>
</dbReference>
<dbReference type="GO" id="GO:0061630">
    <property type="term" value="F:ubiquitin protein ligase activity"/>
    <property type="evidence" value="ECO:0007669"/>
    <property type="project" value="UniProtKB-EC"/>
</dbReference>
<dbReference type="Pfam" id="PF13639">
    <property type="entry name" value="zf-RING_2"/>
    <property type="match status" value="1"/>
</dbReference>
<dbReference type="AlphaFoldDB" id="A0AB40CX58"/>
<dbReference type="PANTHER" id="PTHR22937:SF65">
    <property type="entry name" value="E3 UBIQUITIN-PROTEIN LIGASE ARK2C"/>
    <property type="match status" value="1"/>
</dbReference>
<evidence type="ECO:0000256" key="8">
    <source>
        <dbReference type="PROSITE-ProRule" id="PRU00175"/>
    </source>
</evidence>
<evidence type="ECO:0000256" key="5">
    <source>
        <dbReference type="ARBA" id="ARBA00022771"/>
    </source>
</evidence>
<comment type="catalytic activity">
    <reaction evidence="1">
        <text>S-ubiquitinyl-[E2 ubiquitin-conjugating enzyme]-L-cysteine + [acceptor protein]-L-lysine = [E2 ubiquitin-conjugating enzyme]-L-cysteine + N(6)-ubiquitinyl-[acceptor protein]-L-lysine.</text>
        <dbReference type="EC" id="2.3.2.27"/>
    </reaction>
</comment>
<dbReference type="GeneID" id="120282024"/>
<evidence type="ECO:0000313" key="12">
    <source>
        <dbReference type="RefSeq" id="XP_039144671.1"/>
    </source>
</evidence>
<dbReference type="PANTHER" id="PTHR22937">
    <property type="entry name" value="E3 UBIQUITIN-PROTEIN LIGASE RNF165"/>
    <property type="match status" value="1"/>
</dbReference>
<evidence type="ECO:0000256" key="4">
    <source>
        <dbReference type="ARBA" id="ARBA00022723"/>
    </source>
</evidence>
<evidence type="ECO:0000256" key="2">
    <source>
        <dbReference type="ARBA" id="ARBA00012483"/>
    </source>
</evidence>
<dbReference type="GO" id="GO:0008270">
    <property type="term" value="F:zinc ion binding"/>
    <property type="evidence" value="ECO:0007669"/>
    <property type="project" value="UniProtKB-KW"/>
</dbReference>
<accession>A0AB40CX58</accession>
<dbReference type="PROSITE" id="PS50089">
    <property type="entry name" value="ZF_RING_2"/>
    <property type="match status" value="1"/>
</dbReference>
<feature type="region of interest" description="Disordered" evidence="9">
    <location>
        <begin position="84"/>
        <end position="108"/>
    </location>
</feature>
<evidence type="ECO:0000256" key="3">
    <source>
        <dbReference type="ARBA" id="ARBA00022679"/>
    </source>
</evidence>
<keyword evidence="3" id="KW-0808">Transferase</keyword>
<feature type="domain" description="RING-type" evidence="10">
    <location>
        <begin position="493"/>
        <end position="534"/>
    </location>
</feature>
<keyword evidence="4" id="KW-0479">Metal-binding</keyword>
<reference evidence="12" key="1">
    <citation type="submission" date="2025-08" db="UniProtKB">
        <authorList>
            <consortium name="RefSeq"/>
        </authorList>
    </citation>
    <scope>IDENTIFICATION</scope>
</reference>
<dbReference type="Proteomes" id="UP001515500">
    <property type="component" value="Chromosome 18"/>
</dbReference>
<feature type="region of interest" description="Disordered" evidence="9">
    <location>
        <begin position="367"/>
        <end position="390"/>
    </location>
</feature>
<proteinExistence type="predicted"/>
<name>A0AB40CX58_DIOCR</name>
<evidence type="ECO:0000256" key="7">
    <source>
        <dbReference type="ARBA" id="ARBA00022833"/>
    </source>
</evidence>
<dbReference type="RefSeq" id="XP_039144671.1">
    <property type="nucleotide sequence ID" value="XM_039288737.1"/>
</dbReference>
<evidence type="ECO:0000256" key="9">
    <source>
        <dbReference type="SAM" id="MobiDB-lite"/>
    </source>
</evidence>
<dbReference type="Gene3D" id="3.30.40.10">
    <property type="entry name" value="Zinc/RING finger domain, C3HC4 (zinc finger)"/>
    <property type="match status" value="1"/>
</dbReference>
<dbReference type="SMART" id="SM00184">
    <property type="entry name" value="RING"/>
    <property type="match status" value="1"/>
</dbReference>
<dbReference type="InterPro" id="IPR013083">
    <property type="entry name" value="Znf_RING/FYVE/PHD"/>
</dbReference>
<evidence type="ECO:0000256" key="1">
    <source>
        <dbReference type="ARBA" id="ARBA00000900"/>
    </source>
</evidence>
<dbReference type="SUPFAM" id="SSF57850">
    <property type="entry name" value="RING/U-box"/>
    <property type="match status" value="1"/>
</dbReference>
<keyword evidence="5 8" id="KW-0863">Zinc-finger</keyword>